<comment type="caution">
    <text evidence="5">The sequence shown here is derived from an EMBL/GenBank/DDBJ whole genome shotgun (WGS) entry which is preliminary data.</text>
</comment>
<gene>
    <name evidence="5" type="ORF">PIB30_036491</name>
</gene>
<evidence type="ECO:0008006" key="7">
    <source>
        <dbReference type="Google" id="ProtNLM"/>
    </source>
</evidence>
<evidence type="ECO:0000313" key="6">
    <source>
        <dbReference type="Proteomes" id="UP001341840"/>
    </source>
</evidence>
<dbReference type="PROSITE" id="PS00678">
    <property type="entry name" value="WD_REPEATS_1"/>
    <property type="match status" value="1"/>
</dbReference>
<accession>A0ABU6YCD4</accession>
<protein>
    <recommendedName>
        <fullName evidence="7">Protein SPA1-RELATED 3</fullName>
    </recommendedName>
</protein>
<proteinExistence type="predicted"/>
<dbReference type="SUPFAM" id="SSF56112">
    <property type="entry name" value="Protein kinase-like (PK-like)"/>
    <property type="match status" value="1"/>
</dbReference>
<evidence type="ECO:0000256" key="4">
    <source>
        <dbReference type="SAM" id="MobiDB-lite"/>
    </source>
</evidence>
<dbReference type="Proteomes" id="UP001341840">
    <property type="component" value="Unassembled WGS sequence"/>
</dbReference>
<evidence type="ECO:0000256" key="2">
    <source>
        <dbReference type="ARBA" id="ARBA00022737"/>
    </source>
</evidence>
<dbReference type="Gene3D" id="2.130.10.10">
    <property type="entry name" value="YVTN repeat-like/Quinoprotein amine dehydrogenase"/>
    <property type="match status" value="1"/>
</dbReference>
<evidence type="ECO:0000256" key="1">
    <source>
        <dbReference type="ARBA" id="ARBA00022574"/>
    </source>
</evidence>
<keyword evidence="1 3" id="KW-0853">WD repeat</keyword>
<dbReference type="PANTHER" id="PTHR44218">
    <property type="entry name" value="PROTEIN SPA1-RELATED 2"/>
    <property type="match status" value="1"/>
</dbReference>
<dbReference type="InterPro" id="IPR044630">
    <property type="entry name" value="SPA1/2/3/4"/>
</dbReference>
<dbReference type="EMBL" id="JASCZI010241834">
    <property type="protein sequence ID" value="MED6207510.1"/>
    <property type="molecule type" value="Genomic_DNA"/>
</dbReference>
<dbReference type="InterPro" id="IPR019775">
    <property type="entry name" value="WD40_repeat_CS"/>
</dbReference>
<dbReference type="SMART" id="SM00320">
    <property type="entry name" value="WD40"/>
    <property type="match status" value="6"/>
</dbReference>
<feature type="compositionally biased region" description="Polar residues" evidence="4">
    <location>
        <begin position="15"/>
        <end position="25"/>
    </location>
</feature>
<reference evidence="5 6" key="1">
    <citation type="journal article" date="2023" name="Plants (Basel)">
        <title>Bridging the Gap: Combining Genomics and Transcriptomics Approaches to Understand Stylosanthes scabra, an Orphan Legume from the Brazilian Caatinga.</title>
        <authorList>
            <person name="Ferreira-Neto J.R.C."/>
            <person name="da Silva M.D."/>
            <person name="Binneck E."/>
            <person name="de Melo N.F."/>
            <person name="da Silva R.H."/>
            <person name="de Melo A.L.T.M."/>
            <person name="Pandolfi V."/>
            <person name="Bustamante F.O."/>
            <person name="Brasileiro-Vidal A.C."/>
            <person name="Benko-Iseppon A.M."/>
        </authorList>
    </citation>
    <scope>NUCLEOTIDE SEQUENCE [LARGE SCALE GENOMIC DNA]</scope>
    <source>
        <tissue evidence="5">Leaves</tissue>
    </source>
</reference>
<dbReference type="InterPro" id="IPR036322">
    <property type="entry name" value="WD40_repeat_dom_sf"/>
</dbReference>
<dbReference type="InterPro" id="IPR015943">
    <property type="entry name" value="WD40/YVTN_repeat-like_dom_sf"/>
</dbReference>
<dbReference type="Gene3D" id="1.10.510.10">
    <property type="entry name" value="Transferase(Phosphotransferase) domain 1"/>
    <property type="match status" value="1"/>
</dbReference>
<dbReference type="SUPFAM" id="SSF50978">
    <property type="entry name" value="WD40 repeat-like"/>
    <property type="match status" value="1"/>
</dbReference>
<feature type="repeat" description="WD" evidence="3">
    <location>
        <begin position="697"/>
        <end position="731"/>
    </location>
</feature>
<feature type="region of interest" description="Disordered" evidence="4">
    <location>
        <begin position="1"/>
        <end position="53"/>
    </location>
</feature>
<feature type="compositionally biased region" description="Basic and acidic residues" evidence="4">
    <location>
        <begin position="42"/>
        <end position="53"/>
    </location>
</feature>
<dbReference type="Pfam" id="PF00400">
    <property type="entry name" value="WD40"/>
    <property type="match status" value="2"/>
</dbReference>
<keyword evidence="6" id="KW-1185">Reference proteome</keyword>
<dbReference type="PANTHER" id="PTHR44218:SF1">
    <property type="entry name" value="PROTEIN SPA1-RELATED 3"/>
    <property type="match status" value="1"/>
</dbReference>
<keyword evidence="2" id="KW-0677">Repeat</keyword>
<evidence type="ECO:0000313" key="5">
    <source>
        <dbReference type="EMBL" id="MED6207510.1"/>
    </source>
</evidence>
<evidence type="ECO:0000256" key="3">
    <source>
        <dbReference type="PROSITE-ProRule" id="PRU00221"/>
    </source>
</evidence>
<organism evidence="5 6">
    <name type="scientific">Stylosanthes scabra</name>
    <dbReference type="NCBI Taxonomy" id="79078"/>
    <lineage>
        <taxon>Eukaryota</taxon>
        <taxon>Viridiplantae</taxon>
        <taxon>Streptophyta</taxon>
        <taxon>Embryophyta</taxon>
        <taxon>Tracheophyta</taxon>
        <taxon>Spermatophyta</taxon>
        <taxon>Magnoliopsida</taxon>
        <taxon>eudicotyledons</taxon>
        <taxon>Gunneridae</taxon>
        <taxon>Pentapetalae</taxon>
        <taxon>rosids</taxon>
        <taxon>fabids</taxon>
        <taxon>Fabales</taxon>
        <taxon>Fabaceae</taxon>
        <taxon>Papilionoideae</taxon>
        <taxon>50 kb inversion clade</taxon>
        <taxon>dalbergioids sensu lato</taxon>
        <taxon>Dalbergieae</taxon>
        <taxon>Pterocarpus clade</taxon>
        <taxon>Stylosanthes</taxon>
    </lineage>
</organism>
<dbReference type="InterPro" id="IPR011009">
    <property type="entry name" value="Kinase-like_dom_sf"/>
</dbReference>
<name>A0ABU6YCD4_9FABA</name>
<dbReference type="PROSITE" id="PS50294">
    <property type="entry name" value="WD_REPEATS_REGION"/>
    <property type="match status" value="1"/>
</dbReference>
<sequence length="833" mass="92984">MEGSSGSAWHKSDSSRTLNSSGVSDRNQRHRFAQRSRLSGEASHDSSFKKERDRVRLAQGDHNTNLGGFSGFCEDELGADPFVCSIEWGDISLRQWPSCFVMSSFNHISFIESASCSDSGSDSLEDGLNGQGVEVKTPTSLCPHDMHQRSLGSEDFVPVKGSTTALSDSSCMLSSAVYAARASLIEETEENKMKDRRKAEEVEGKKQSFPMKQILLMEMSWYTSPEEASGTPSSCASDVYRLGVLLFELFCPLSSREEKSRTMSSLRHRVLPPHLLLKWPKEASFCLWLLHPEPSSRPTLGDLLQSEFLNEQRDDMEEREAAIELRHRIEDQELLLEFLLLIQQRKREVAEKLQHTISFLCSDIEEVAKQQGRLKEITGAEIGCDDHSTSSFPSMTVVDSEDSACTGTRKRFRPGMHVKNIEEYDDNIADDQKNQGSYLSKSSRLMRNFKKLESAYFLTRCRPSLARPAVRHSPLANDGRGSVVVSERSCVNNLASKEQGREGSSAWINPFLEGLCKYLSFSTLKVKADLKQGDLLHSSNLVCSLSFDRDGEFFATAGVNKKIKVFECDAIINEDRDIPYPVVEMASRSKLSSISWNTYIKSQIASSNFEGVVQLWDVTRSQVLSEMREHEKRVWSIDFSSADPTMLGVSIGTIKTKANVCCVQFPLDSARFLAFGSADHRIYYYDLRNMKVPLCTLIGHSKTVSNIKFVDNVTLASSSTDNTLKLWDLSTCASRVIDSPVQSFTGHMNVKNFVGLSVSDGYIATGSETNEVFIYHKAFPMPALSFKFQNTDPLSGHEVDDATQFVSSVCWRGQSNTLLAANSTGNVKILEMV</sequence>
<dbReference type="PROSITE" id="PS50082">
    <property type="entry name" value="WD_REPEATS_2"/>
    <property type="match status" value="1"/>
</dbReference>
<dbReference type="InterPro" id="IPR001680">
    <property type="entry name" value="WD40_rpt"/>
</dbReference>